<evidence type="ECO:0008006" key="2">
    <source>
        <dbReference type="Google" id="ProtNLM"/>
    </source>
</evidence>
<sequence length="139" mass="15172">MRQSTASGADLTVGLAERAVISAAYPETKRTYLRLGGAELSGCNLFYLATPAALNVLEFWQSAEQDRKKPWRIAWRFGPLTALRIFLSRAGPEAVFALLSKRLGAQVSPIILPFAEAAIDVDKPSDLRLVRGILAARSE</sequence>
<name>A0A3B0S7B0_9ZZZZ</name>
<dbReference type="SUPFAM" id="SSF53448">
    <property type="entry name" value="Nucleotide-diphospho-sugar transferases"/>
    <property type="match status" value="1"/>
</dbReference>
<dbReference type="InterPro" id="IPR029044">
    <property type="entry name" value="Nucleotide-diphossugar_trans"/>
</dbReference>
<evidence type="ECO:0000313" key="1">
    <source>
        <dbReference type="EMBL" id="VAW02215.1"/>
    </source>
</evidence>
<accession>A0A3B0S7B0</accession>
<reference evidence="1" key="1">
    <citation type="submission" date="2018-06" db="EMBL/GenBank/DDBJ databases">
        <authorList>
            <person name="Zhirakovskaya E."/>
        </authorList>
    </citation>
    <scope>NUCLEOTIDE SEQUENCE</scope>
</reference>
<dbReference type="Gene3D" id="3.90.550.10">
    <property type="entry name" value="Spore Coat Polysaccharide Biosynthesis Protein SpsA, Chain A"/>
    <property type="match status" value="1"/>
</dbReference>
<protein>
    <recommendedName>
        <fullName evidence="2">MobA-like NTP transferase domain-containing protein</fullName>
    </recommendedName>
</protein>
<gene>
    <name evidence="1" type="ORF">MNBD_ALPHA07-696</name>
</gene>
<dbReference type="EMBL" id="UOEG01000239">
    <property type="protein sequence ID" value="VAW02215.1"/>
    <property type="molecule type" value="Genomic_DNA"/>
</dbReference>
<dbReference type="AlphaFoldDB" id="A0A3B0S7B0"/>
<organism evidence="1">
    <name type="scientific">hydrothermal vent metagenome</name>
    <dbReference type="NCBI Taxonomy" id="652676"/>
    <lineage>
        <taxon>unclassified sequences</taxon>
        <taxon>metagenomes</taxon>
        <taxon>ecological metagenomes</taxon>
    </lineage>
</organism>
<proteinExistence type="predicted"/>